<dbReference type="Proteomes" id="UP000076842">
    <property type="component" value="Unassembled WGS sequence"/>
</dbReference>
<dbReference type="AlphaFoldDB" id="A0A165EH98"/>
<dbReference type="EMBL" id="KV424005">
    <property type="protein sequence ID" value="KZT54867.1"/>
    <property type="molecule type" value="Genomic_DNA"/>
</dbReference>
<sequence>MWFASVTLPRTPSFHSSHHTPYTLIESERSGSRLLPVVRVCKRWNRVVDKLIYSRLEIRFPRNLYDIAKHLRTASDVQHAATQLWIARQAAKVDPWAIVRVHLELSSLFERLSALRSIHSEISLRSNALSALLDTSGGTLLDAYLFISQYSFDSSRIHLFNRLVHLKHLWLVFYYDGAPAKDIDKLRAGIPTISLPALESLRLEYAEYRPEYNIFVAALDCRSLTALHVETQPLMDHSGNFLPVMGTDLDTFLQRHSGTITNVTLWSTSPEDNTSFMRALPALQHLRITGPAGPYILRALPPSVTKLEVPLSQRPYSTTVWPPPAIPQAQWQFLADLADLPPLSLRSVRAMTENMSLRWKTLEQRAEGDVVTKFKTTALVMKMKGIDLLDSDGFAYEAQKIISSDDVLFQA</sequence>
<keyword evidence="2" id="KW-1185">Reference proteome</keyword>
<evidence type="ECO:0000313" key="2">
    <source>
        <dbReference type="Proteomes" id="UP000076842"/>
    </source>
</evidence>
<reference evidence="1 2" key="1">
    <citation type="journal article" date="2016" name="Mol. Biol. Evol.">
        <title>Comparative Genomics of Early-Diverging Mushroom-Forming Fungi Provides Insights into the Origins of Lignocellulose Decay Capabilities.</title>
        <authorList>
            <person name="Nagy L.G."/>
            <person name="Riley R."/>
            <person name="Tritt A."/>
            <person name="Adam C."/>
            <person name="Daum C."/>
            <person name="Floudas D."/>
            <person name="Sun H."/>
            <person name="Yadav J.S."/>
            <person name="Pangilinan J."/>
            <person name="Larsson K.H."/>
            <person name="Matsuura K."/>
            <person name="Barry K."/>
            <person name="Labutti K."/>
            <person name="Kuo R."/>
            <person name="Ohm R.A."/>
            <person name="Bhattacharya S.S."/>
            <person name="Shirouzu T."/>
            <person name="Yoshinaga Y."/>
            <person name="Martin F.M."/>
            <person name="Grigoriev I.V."/>
            <person name="Hibbett D.S."/>
        </authorList>
    </citation>
    <scope>NUCLEOTIDE SEQUENCE [LARGE SCALE GENOMIC DNA]</scope>
    <source>
        <strain evidence="1 2">HHB12733</strain>
    </source>
</reference>
<protein>
    <recommendedName>
        <fullName evidence="3">F-box domain-containing protein</fullName>
    </recommendedName>
</protein>
<name>A0A165EH98_9BASI</name>
<gene>
    <name evidence="1" type="ORF">CALCODRAFT_371024</name>
</gene>
<proteinExistence type="predicted"/>
<accession>A0A165EH98</accession>
<evidence type="ECO:0008006" key="3">
    <source>
        <dbReference type="Google" id="ProtNLM"/>
    </source>
</evidence>
<evidence type="ECO:0000313" key="1">
    <source>
        <dbReference type="EMBL" id="KZT54867.1"/>
    </source>
</evidence>
<organism evidence="1 2">
    <name type="scientific">Calocera cornea HHB12733</name>
    <dbReference type="NCBI Taxonomy" id="1353952"/>
    <lineage>
        <taxon>Eukaryota</taxon>
        <taxon>Fungi</taxon>
        <taxon>Dikarya</taxon>
        <taxon>Basidiomycota</taxon>
        <taxon>Agaricomycotina</taxon>
        <taxon>Dacrymycetes</taxon>
        <taxon>Dacrymycetales</taxon>
        <taxon>Dacrymycetaceae</taxon>
        <taxon>Calocera</taxon>
    </lineage>
</organism>
<dbReference type="InParanoid" id="A0A165EH98"/>